<keyword evidence="6 7" id="KW-0472">Membrane</keyword>
<dbReference type="RefSeq" id="WP_166231577.1">
    <property type="nucleotide sequence ID" value="NZ_CP049865.1"/>
</dbReference>
<dbReference type="GO" id="GO:0005886">
    <property type="term" value="C:plasma membrane"/>
    <property type="evidence" value="ECO:0007669"/>
    <property type="project" value="UniProtKB-SubCell"/>
</dbReference>
<evidence type="ECO:0000313" key="8">
    <source>
        <dbReference type="EMBL" id="QIK71287.1"/>
    </source>
</evidence>
<evidence type="ECO:0000256" key="1">
    <source>
        <dbReference type="ARBA" id="ARBA00004651"/>
    </source>
</evidence>
<feature type="transmembrane region" description="Helical" evidence="7">
    <location>
        <begin position="243"/>
        <end position="263"/>
    </location>
</feature>
<dbReference type="Proteomes" id="UP000501058">
    <property type="component" value="Chromosome"/>
</dbReference>
<dbReference type="InterPro" id="IPR018383">
    <property type="entry name" value="UPF0324_pro"/>
</dbReference>
<feature type="transmembrane region" description="Helical" evidence="7">
    <location>
        <begin position="269"/>
        <end position="291"/>
    </location>
</feature>
<comment type="subcellular location">
    <subcellularLocation>
        <location evidence="1">Cell membrane</location>
        <topology evidence="1">Multi-pass membrane protein</topology>
    </subcellularLocation>
</comment>
<accession>A0A6G7Y3U9</accession>
<feature type="transmembrane region" description="Helical" evidence="7">
    <location>
        <begin position="149"/>
        <end position="171"/>
    </location>
</feature>
<protein>
    <submittedName>
        <fullName evidence="8">Putative sulfate exporter family transporter</fullName>
    </submittedName>
</protein>
<evidence type="ECO:0000256" key="2">
    <source>
        <dbReference type="ARBA" id="ARBA00007977"/>
    </source>
</evidence>
<evidence type="ECO:0000256" key="4">
    <source>
        <dbReference type="ARBA" id="ARBA00022692"/>
    </source>
</evidence>
<organism evidence="8 9">
    <name type="scientific">Propioniciclava coleopterorum</name>
    <dbReference type="NCBI Taxonomy" id="2714937"/>
    <lineage>
        <taxon>Bacteria</taxon>
        <taxon>Bacillati</taxon>
        <taxon>Actinomycetota</taxon>
        <taxon>Actinomycetes</taxon>
        <taxon>Propionibacteriales</taxon>
        <taxon>Propionibacteriaceae</taxon>
        <taxon>Propioniciclava</taxon>
    </lineage>
</organism>
<name>A0A6G7Y3U9_9ACTN</name>
<evidence type="ECO:0000256" key="3">
    <source>
        <dbReference type="ARBA" id="ARBA00022475"/>
    </source>
</evidence>
<dbReference type="PANTHER" id="PTHR30106">
    <property type="entry name" value="INNER MEMBRANE PROTEIN YEIH-RELATED"/>
    <property type="match status" value="1"/>
</dbReference>
<comment type="similarity">
    <text evidence="2">Belongs to the UPF0324 family.</text>
</comment>
<gene>
    <name evidence="8" type="ORF">G7070_02050</name>
</gene>
<evidence type="ECO:0000256" key="6">
    <source>
        <dbReference type="ARBA" id="ARBA00023136"/>
    </source>
</evidence>
<keyword evidence="9" id="KW-1185">Reference proteome</keyword>
<feature type="transmembrane region" description="Helical" evidence="7">
    <location>
        <begin position="82"/>
        <end position="104"/>
    </location>
</feature>
<dbReference type="PANTHER" id="PTHR30106:SF2">
    <property type="entry name" value="UPF0324 INNER MEMBRANE PROTEIN YEIH"/>
    <property type="match status" value="1"/>
</dbReference>
<reference evidence="8 9" key="1">
    <citation type="submission" date="2020-03" db="EMBL/GenBank/DDBJ databases">
        <title>Propioniciclava sp. nov., isolated from Hydrophilus acuminatus.</title>
        <authorList>
            <person name="Hyun D.-W."/>
            <person name="Bae J.-W."/>
        </authorList>
    </citation>
    <scope>NUCLEOTIDE SEQUENCE [LARGE SCALE GENOMIC DNA]</scope>
    <source>
        <strain evidence="8 9">HDW11</strain>
    </source>
</reference>
<evidence type="ECO:0000256" key="7">
    <source>
        <dbReference type="SAM" id="Phobius"/>
    </source>
</evidence>
<dbReference type="AlphaFoldDB" id="A0A6G7Y3U9"/>
<dbReference type="Pfam" id="PF03601">
    <property type="entry name" value="Cons_hypoth698"/>
    <property type="match status" value="1"/>
</dbReference>
<feature type="transmembrane region" description="Helical" evidence="7">
    <location>
        <begin position="116"/>
        <end position="137"/>
    </location>
</feature>
<sequence>MKNLAPGLAVCAVAASIAVLVNQWLPVLSALLVAIVLGMLVGNLAPMPEPMDPGVKFAAKRLLRAGVVLLGLQVSLGDILGLGWGMVGVVFAVVGITFALTMALGRLLRLPLPVTLLVASGFSICGAAAVAACDGVIDAEDEDVASALAQVVLFGTLMIAVIPLLSGLIGLTEHQAGLWAGASIHEVAQVVAAAGIIGSSALAVAVIVKLARVVLLAPVMAVLSTWQRRRQAESGAGGARPPIVPLFVVGFLAAVALASLRIVPAEIMAVLKILQTFLLSAAMFALGTGVNVRKLLGMGGRPIALGAGATVIVTLVGLGGVLLVTS</sequence>
<feature type="transmembrane region" description="Helical" evidence="7">
    <location>
        <begin position="303"/>
        <end position="324"/>
    </location>
</feature>
<keyword evidence="5 7" id="KW-1133">Transmembrane helix</keyword>
<keyword evidence="3" id="KW-1003">Cell membrane</keyword>
<proteinExistence type="inferred from homology"/>
<dbReference type="EMBL" id="CP049865">
    <property type="protein sequence ID" value="QIK71287.1"/>
    <property type="molecule type" value="Genomic_DNA"/>
</dbReference>
<evidence type="ECO:0000256" key="5">
    <source>
        <dbReference type="ARBA" id="ARBA00022989"/>
    </source>
</evidence>
<feature type="transmembrane region" description="Helical" evidence="7">
    <location>
        <begin position="203"/>
        <end position="223"/>
    </location>
</feature>
<evidence type="ECO:0000313" key="9">
    <source>
        <dbReference type="Proteomes" id="UP000501058"/>
    </source>
</evidence>
<feature type="transmembrane region" description="Helical" evidence="7">
    <location>
        <begin position="178"/>
        <end position="197"/>
    </location>
</feature>
<dbReference type="KEGG" id="prv:G7070_02050"/>
<feature type="transmembrane region" description="Helical" evidence="7">
    <location>
        <begin position="25"/>
        <end position="45"/>
    </location>
</feature>
<keyword evidence="4 7" id="KW-0812">Transmembrane</keyword>